<gene>
    <name evidence="17" type="ORF">ATANTOWER_023085</name>
</gene>
<evidence type="ECO:0000256" key="6">
    <source>
        <dbReference type="ARBA" id="ARBA00022553"/>
    </source>
</evidence>
<dbReference type="EMBL" id="JAHUTI010024773">
    <property type="protein sequence ID" value="MED6240546.1"/>
    <property type="molecule type" value="Genomic_DNA"/>
</dbReference>
<keyword evidence="6" id="KW-0597">Phosphoprotein</keyword>
<dbReference type="PANTHER" id="PTHR24346:SF102">
    <property type="entry name" value="TESTIS-SPECIFIC SERINE_THREONINE-PROTEIN KINASE 1"/>
    <property type="match status" value="1"/>
</dbReference>
<keyword evidence="5" id="KW-0723">Serine/threonine-protein kinase</keyword>
<evidence type="ECO:0000256" key="9">
    <source>
        <dbReference type="ARBA" id="ARBA00022741"/>
    </source>
</evidence>
<dbReference type="PROSITE" id="PS50011">
    <property type="entry name" value="PROTEIN_KINASE_DOM"/>
    <property type="match status" value="1"/>
</dbReference>
<keyword evidence="10" id="KW-0418">Kinase</keyword>
<accession>A0ABU7AQM6</accession>
<dbReference type="InterPro" id="IPR011009">
    <property type="entry name" value="Kinase-like_dom_sf"/>
</dbReference>
<keyword evidence="7" id="KW-0808">Transferase</keyword>
<dbReference type="Pfam" id="PF00069">
    <property type="entry name" value="Pkinase"/>
    <property type="match status" value="1"/>
</dbReference>
<dbReference type="EC" id="2.7.11.1" evidence="3"/>
<evidence type="ECO:0000256" key="14">
    <source>
        <dbReference type="ARBA" id="ARBA00022871"/>
    </source>
</evidence>
<evidence type="ECO:0000256" key="11">
    <source>
        <dbReference type="ARBA" id="ARBA00022782"/>
    </source>
</evidence>
<evidence type="ECO:0000313" key="17">
    <source>
        <dbReference type="EMBL" id="MED6240546.1"/>
    </source>
</evidence>
<evidence type="ECO:0000313" key="18">
    <source>
        <dbReference type="Proteomes" id="UP001345963"/>
    </source>
</evidence>
<sequence length="90" mass="10286">MMMDKTFMETRGYTFKATLGEGTFGKVVKAESIHLKKLVAIKIIGTDKSSSVKREKFLSQEKEIIRSLKHPNIVKTYEVFESRSKTDLLS</sequence>
<evidence type="ECO:0000256" key="10">
    <source>
        <dbReference type="ARBA" id="ARBA00022777"/>
    </source>
</evidence>
<comment type="cofactor">
    <cofactor evidence="1">
        <name>Mg(2+)</name>
        <dbReference type="ChEBI" id="CHEBI:18420"/>
    </cofactor>
</comment>
<keyword evidence="9 15" id="KW-0547">Nucleotide-binding</keyword>
<evidence type="ECO:0000256" key="5">
    <source>
        <dbReference type="ARBA" id="ARBA00022527"/>
    </source>
</evidence>
<proteinExistence type="inferred from homology"/>
<keyword evidence="12 15" id="KW-0067">ATP-binding</keyword>
<dbReference type="Gene3D" id="3.30.200.20">
    <property type="entry name" value="Phosphorylase Kinase, domain 1"/>
    <property type="match status" value="1"/>
</dbReference>
<keyword evidence="14" id="KW-0744">Spermatogenesis</keyword>
<evidence type="ECO:0000256" key="13">
    <source>
        <dbReference type="ARBA" id="ARBA00022842"/>
    </source>
</evidence>
<evidence type="ECO:0000256" key="15">
    <source>
        <dbReference type="PROSITE-ProRule" id="PRU10141"/>
    </source>
</evidence>
<dbReference type="InterPro" id="IPR000719">
    <property type="entry name" value="Prot_kinase_dom"/>
</dbReference>
<evidence type="ECO:0000256" key="4">
    <source>
        <dbReference type="ARBA" id="ARBA00022473"/>
    </source>
</evidence>
<evidence type="ECO:0000256" key="7">
    <source>
        <dbReference type="ARBA" id="ARBA00022679"/>
    </source>
</evidence>
<keyword evidence="18" id="KW-1185">Reference proteome</keyword>
<keyword evidence="11" id="KW-0221">Differentiation</keyword>
<evidence type="ECO:0000256" key="12">
    <source>
        <dbReference type="ARBA" id="ARBA00022840"/>
    </source>
</evidence>
<comment type="similarity">
    <text evidence="2">Belongs to the protein kinase superfamily. CAMK Ser/Thr protein kinase family.</text>
</comment>
<protein>
    <recommendedName>
        <fullName evidence="3">non-specific serine/threonine protein kinase</fullName>
        <ecNumber evidence="3">2.7.11.1</ecNumber>
    </recommendedName>
</protein>
<feature type="domain" description="Protein kinase" evidence="16">
    <location>
        <begin position="13"/>
        <end position="90"/>
    </location>
</feature>
<dbReference type="Proteomes" id="UP001345963">
    <property type="component" value="Unassembled WGS sequence"/>
</dbReference>
<dbReference type="PANTHER" id="PTHR24346">
    <property type="entry name" value="MAP/MICROTUBULE AFFINITY-REGULATING KINASE"/>
    <property type="match status" value="1"/>
</dbReference>
<dbReference type="InterPro" id="IPR017441">
    <property type="entry name" value="Protein_kinase_ATP_BS"/>
</dbReference>
<reference evidence="17 18" key="1">
    <citation type="submission" date="2021-07" db="EMBL/GenBank/DDBJ databases">
        <authorList>
            <person name="Palmer J.M."/>
        </authorList>
    </citation>
    <scope>NUCLEOTIDE SEQUENCE [LARGE SCALE GENOMIC DNA]</scope>
    <source>
        <strain evidence="17 18">AT_MEX2019</strain>
        <tissue evidence="17">Muscle</tissue>
    </source>
</reference>
<feature type="binding site" evidence="15">
    <location>
        <position position="42"/>
    </location>
    <ligand>
        <name>ATP</name>
        <dbReference type="ChEBI" id="CHEBI:30616"/>
    </ligand>
</feature>
<evidence type="ECO:0000256" key="3">
    <source>
        <dbReference type="ARBA" id="ARBA00012513"/>
    </source>
</evidence>
<dbReference type="PROSITE" id="PS00107">
    <property type="entry name" value="PROTEIN_KINASE_ATP"/>
    <property type="match status" value="1"/>
</dbReference>
<organism evidence="17 18">
    <name type="scientific">Ataeniobius toweri</name>
    <dbReference type="NCBI Taxonomy" id="208326"/>
    <lineage>
        <taxon>Eukaryota</taxon>
        <taxon>Metazoa</taxon>
        <taxon>Chordata</taxon>
        <taxon>Craniata</taxon>
        <taxon>Vertebrata</taxon>
        <taxon>Euteleostomi</taxon>
        <taxon>Actinopterygii</taxon>
        <taxon>Neopterygii</taxon>
        <taxon>Teleostei</taxon>
        <taxon>Neoteleostei</taxon>
        <taxon>Acanthomorphata</taxon>
        <taxon>Ovalentaria</taxon>
        <taxon>Atherinomorphae</taxon>
        <taxon>Cyprinodontiformes</taxon>
        <taxon>Goodeidae</taxon>
        <taxon>Ataeniobius</taxon>
    </lineage>
</organism>
<comment type="caution">
    <text evidence="17">The sequence shown here is derived from an EMBL/GenBank/DDBJ whole genome shotgun (WGS) entry which is preliminary data.</text>
</comment>
<keyword evidence="8" id="KW-0479">Metal-binding</keyword>
<keyword evidence="4" id="KW-0217">Developmental protein</keyword>
<name>A0ABU7AQM6_9TELE</name>
<dbReference type="SUPFAM" id="SSF56112">
    <property type="entry name" value="Protein kinase-like (PK-like)"/>
    <property type="match status" value="1"/>
</dbReference>
<evidence type="ECO:0000259" key="16">
    <source>
        <dbReference type="PROSITE" id="PS50011"/>
    </source>
</evidence>
<evidence type="ECO:0000256" key="2">
    <source>
        <dbReference type="ARBA" id="ARBA00006692"/>
    </source>
</evidence>
<evidence type="ECO:0000256" key="8">
    <source>
        <dbReference type="ARBA" id="ARBA00022723"/>
    </source>
</evidence>
<keyword evidence="13" id="KW-0460">Magnesium</keyword>
<evidence type="ECO:0000256" key="1">
    <source>
        <dbReference type="ARBA" id="ARBA00001946"/>
    </source>
</evidence>